<feature type="transmembrane region" description="Helical" evidence="6">
    <location>
        <begin position="75"/>
        <end position="101"/>
    </location>
</feature>
<evidence type="ECO:0000313" key="8">
    <source>
        <dbReference type="Proteomes" id="UP000009226"/>
    </source>
</evidence>
<accession>F6B9T7</accession>
<dbReference type="InterPro" id="IPR002781">
    <property type="entry name" value="TM_pro_TauE-like"/>
</dbReference>
<evidence type="ECO:0000256" key="2">
    <source>
        <dbReference type="ARBA" id="ARBA00009142"/>
    </source>
</evidence>
<evidence type="ECO:0000256" key="5">
    <source>
        <dbReference type="ARBA" id="ARBA00023136"/>
    </source>
</evidence>
<feature type="transmembrane region" description="Helical" evidence="6">
    <location>
        <begin position="311"/>
        <end position="332"/>
    </location>
</feature>
<reference evidence="7 8" key="1">
    <citation type="submission" date="2011-05" db="EMBL/GenBank/DDBJ databases">
        <title>Complete sequence of Desulfotomaculum carboxydivorans CO-1-SRB.</title>
        <authorList>
            <consortium name="US DOE Joint Genome Institute"/>
            <person name="Lucas S."/>
            <person name="Han J."/>
            <person name="Lapidus A."/>
            <person name="Cheng J.-F."/>
            <person name="Goodwin L."/>
            <person name="Pitluck S."/>
            <person name="Peters L."/>
            <person name="Mikhailova N."/>
            <person name="Lu M."/>
            <person name="Han C."/>
            <person name="Tapia R."/>
            <person name="Land M."/>
            <person name="Hauser L."/>
            <person name="Kyrpides N."/>
            <person name="Ivanova N."/>
            <person name="Pagani I."/>
            <person name="Stams A."/>
            <person name="Plugge C."/>
            <person name="Muyzer G."/>
            <person name="Kuever J."/>
            <person name="Parshina S."/>
            <person name="Ivanova A."/>
            <person name="Nazina T."/>
            <person name="Woyke T."/>
        </authorList>
    </citation>
    <scope>NUCLEOTIDE SEQUENCE [LARGE SCALE GENOMIC DNA]</scope>
    <source>
        <strain evidence="8">DSM 14880 / VKM B-2319 / CO-1-SRB</strain>
    </source>
</reference>
<evidence type="ECO:0000256" key="4">
    <source>
        <dbReference type="ARBA" id="ARBA00022989"/>
    </source>
</evidence>
<evidence type="ECO:0000256" key="6">
    <source>
        <dbReference type="RuleBase" id="RU363041"/>
    </source>
</evidence>
<dbReference type="HOGENOM" id="CLU_045498_0_1_9"/>
<keyword evidence="5 6" id="KW-0472">Membrane</keyword>
<dbReference type="EMBL" id="CP002736">
    <property type="protein sequence ID" value="AEF93785.1"/>
    <property type="molecule type" value="Genomic_DNA"/>
</dbReference>
<dbReference type="GO" id="GO:0005886">
    <property type="term" value="C:plasma membrane"/>
    <property type="evidence" value="ECO:0007669"/>
    <property type="project" value="UniProtKB-SubCell"/>
</dbReference>
<dbReference type="Pfam" id="PF01925">
    <property type="entry name" value="TauE"/>
    <property type="match status" value="1"/>
</dbReference>
<protein>
    <recommendedName>
        <fullName evidence="6">Probable membrane transporter protein</fullName>
    </recommendedName>
</protein>
<evidence type="ECO:0000256" key="1">
    <source>
        <dbReference type="ARBA" id="ARBA00004141"/>
    </source>
</evidence>
<dbReference type="eggNOG" id="COG0730">
    <property type="taxonomic scope" value="Bacteria"/>
</dbReference>
<name>F6B9T7_DESCC</name>
<keyword evidence="8" id="KW-1185">Reference proteome</keyword>
<comment type="similarity">
    <text evidence="2 6">Belongs to the 4-toluene sulfonate uptake permease (TSUP) (TC 2.A.102) family.</text>
</comment>
<feature type="transmembrane region" description="Helical" evidence="6">
    <location>
        <begin position="278"/>
        <end position="299"/>
    </location>
</feature>
<dbReference type="PANTHER" id="PTHR43701:SF12">
    <property type="entry name" value="MEMBRANE TRANSPORTER PROTEIN YTNM-RELATED"/>
    <property type="match status" value="1"/>
</dbReference>
<dbReference type="KEGG" id="dca:Desca_0906"/>
<dbReference type="AlphaFoldDB" id="F6B9T7"/>
<sequence>MRGLYELLMSASRAHARWEMEMANNIIRNRRQLFILLVMMMPIIIPCVAHAAGSPLPSFIGGKSAYGPSHFTPFMFYGSMAIGVCAGLITGCIGAGGGFVITPALMSLGVKGILAVGTDQFHIFAKAIMGTVMHKKLGNISVSLAIAFLVGSGIGVTGGGALNRALFNLNPVFSDFVISAVYVAILGLLGFYSSYDFWKNRHSIGKSKGDAHGGTVELTALAKKLQSIKLAPMITFDQDIVPGGRKISAWFVALCGCVTGFLASIMGVGGGFVTFPMFVYGLGVSSFTTVGTDILQIIFTAGYSSIMQYAIYGYIFYTLAMGMLVGSLLGIQIGAATTKVVPGIYIRAFYAIAITAGFVNRLFALPDKMTKMGYISLSPQAGATLNTIGNWIFFGLVILFAGWIIISFIRGIPTFRAESAQIQGTSGGKGVSQ</sequence>
<keyword evidence="4 6" id="KW-1133">Transmembrane helix</keyword>
<gene>
    <name evidence="7" type="ordered locus">Desca_0906</name>
</gene>
<feature type="transmembrane region" description="Helical" evidence="6">
    <location>
        <begin position="249"/>
        <end position="272"/>
    </location>
</feature>
<feature type="transmembrane region" description="Helical" evidence="6">
    <location>
        <begin position="344"/>
        <end position="364"/>
    </location>
</feature>
<keyword evidence="3 6" id="KW-0812">Transmembrane</keyword>
<keyword evidence="6" id="KW-1003">Cell membrane</keyword>
<comment type="subcellular location">
    <subcellularLocation>
        <location evidence="6">Cell membrane</location>
        <topology evidence="6">Multi-pass membrane protein</topology>
    </subcellularLocation>
    <subcellularLocation>
        <location evidence="1">Membrane</location>
        <topology evidence="1">Multi-pass membrane protein</topology>
    </subcellularLocation>
</comment>
<feature type="transmembrane region" description="Helical" evidence="6">
    <location>
        <begin position="385"/>
        <end position="409"/>
    </location>
</feature>
<dbReference type="Proteomes" id="UP000009226">
    <property type="component" value="Chromosome"/>
</dbReference>
<feature type="transmembrane region" description="Helical" evidence="6">
    <location>
        <begin position="176"/>
        <end position="198"/>
    </location>
</feature>
<evidence type="ECO:0000256" key="3">
    <source>
        <dbReference type="ARBA" id="ARBA00022692"/>
    </source>
</evidence>
<feature type="transmembrane region" description="Helical" evidence="6">
    <location>
        <begin position="137"/>
        <end position="156"/>
    </location>
</feature>
<dbReference type="STRING" id="868595.Desca_0906"/>
<dbReference type="RefSeq" id="WP_013809916.1">
    <property type="nucleotide sequence ID" value="NC_015565.1"/>
</dbReference>
<dbReference type="InterPro" id="IPR051598">
    <property type="entry name" value="TSUP/Inactive_protease-like"/>
</dbReference>
<dbReference type="PANTHER" id="PTHR43701">
    <property type="entry name" value="MEMBRANE TRANSPORTER PROTEIN MJ0441-RELATED"/>
    <property type="match status" value="1"/>
</dbReference>
<evidence type="ECO:0000313" key="7">
    <source>
        <dbReference type="EMBL" id="AEF93785.1"/>
    </source>
</evidence>
<organism evidence="7 8">
    <name type="scientific">Desulfotomaculum nigrificans (strain DSM 14880 / VKM B-2319 / CO-1-SRB)</name>
    <name type="common">Desulfotomaculum carboxydivorans</name>
    <dbReference type="NCBI Taxonomy" id="868595"/>
    <lineage>
        <taxon>Bacteria</taxon>
        <taxon>Bacillati</taxon>
        <taxon>Bacillota</taxon>
        <taxon>Clostridia</taxon>
        <taxon>Eubacteriales</taxon>
        <taxon>Desulfotomaculaceae</taxon>
        <taxon>Desulfotomaculum</taxon>
    </lineage>
</organism>
<proteinExistence type="inferred from homology"/>